<evidence type="ECO:0000256" key="2">
    <source>
        <dbReference type="ARBA" id="ARBA00004170"/>
    </source>
</evidence>
<dbReference type="PANTHER" id="PTHR46661">
    <property type="entry name" value="E3 UBIQUITIN-PROTEIN LIGASE ZNRF1-LIKE PROTEIN"/>
    <property type="match status" value="1"/>
</dbReference>
<feature type="region of interest" description="Disordered" evidence="18">
    <location>
        <begin position="62"/>
        <end position="90"/>
    </location>
</feature>
<evidence type="ECO:0000256" key="10">
    <source>
        <dbReference type="ARBA" id="ARBA00022753"/>
    </source>
</evidence>
<comment type="pathway">
    <text evidence="5">Protein modification; protein ubiquitination.</text>
</comment>
<dbReference type="SUPFAM" id="SSF57850">
    <property type="entry name" value="RING/U-box"/>
    <property type="match status" value="1"/>
</dbReference>
<dbReference type="Gene3D" id="3.30.40.10">
    <property type="entry name" value="Zinc/RING finger domain, C3HC4 (zinc finger)"/>
    <property type="match status" value="2"/>
</dbReference>
<evidence type="ECO:0000256" key="3">
    <source>
        <dbReference type="ARBA" id="ARBA00004177"/>
    </source>
</evidence>
<evidence type="ECO:0000259" key="20">
    <source>
        <dbReference type="PROSITE" id="PS50178"/>
    </source>
</evidence>
<evidence type="ECO:0000256" key="1">
    <source>
        <dbReference type="ARBA" id="ARBA00000900"/>
    </source>
</evidence>
<evidence type="ECO:0000256" key="9">
    <source>
        <dbReference type="ARBA" id="ARBA00022723"/>
    </source>
</evidence>
<dbReference type="PROSITE" id="PS50178">
    <property type="entry name" value="ZF_FYVE"/>
    <property type="match status" value="1"/>
</dbReference>
<feature type="compositionally biased region" description="Basic and acidic residues" evidence="18">
    <location>
        <begin position="1"/>
        <end position="17"/>
    </location>
</feature>
<keyword evidence="10" id="KW-0967">Endosome</keyword>
<keyword evidence="12" id="KW-0833">Ubl conjugation pathway</keyword>
<feature type="domain" description="RING-type" evidence="19">
    <location>
        <begin position="276"/>
        <end position="316"/>
    </location>
</feature>
<dbReference type="SMART" id="SM00064">
    <property type="entry name" value="FYVE"/>
    <property type="match status" value="1"/>
</dbReference>
<evidence type="ECO:0000313" key="22">
    <source>
        <dbReference type="Proteomes" id="UP001214603"/>
    </source>
</evidence>
<dbReference type="Pfam" id="PF01363">
    <property type="entry name" value="FYVE"/>
    <property type="match status" value="1"/>
</dbReference>
<evidence type="ECO:0000259" key="19">
    <source>
        <dbReference type="PROSITE" id="PS50089"/>
    </source>
</evidence>
<evidence type="ECO:0000256" key="6">
    <source>
        <dbReference type="ARBA" id="ARBA00012483"/>
    </source>
</evidence>
<dbReference type="GO" id="GO:0043161">
    <property type="term" value="P:proteasome-mediated ubiquitin-dependent protein catabolic process"/>
    <property type="evidence" value="ECO:0007669"/>
    <property type="project" value="TreeGrafter"/>
</dbReference>
<dbReference type="GO" id="GO:0005768">
    <property type="term" value="C:endosome"/>
    <property type="evidence" value="ECO:0007669"/>
    <property type="project" value="UniProtKB-SubCell"/>
</dbReference>
<dbReference type="EC" id="2.3.2.27" evidence="6"/>
<dbReference type="GO" id="GO:0008270">
    <property type="term" value="F:zinc ion binding"/>
    <property type="evidence" value="ECO:0007669"/>
    <property type="project" value="UniProtKB-KW"/>
</dbReference>
<keyword evidence="7" id="KW-0808">Transferase</keyword>
<feature type="region of interest" description="Disordered" evidence="18">
    <location>
        <begin position="1"/>
        <end position="44"/>
    </location>
</feature>
<dbReference type="InterPro" id="IPR017455">
    <property type="entry name" value="Znf_FYVE-rel"/>
</dbReference>
<feature type="compositionally biased region" description="Low complexity" evidence="18">
    <location>
        <begin position="18"/>
        <end position="38"/>
    </location>
</feature>
<name>A0AAF0DYE8_9BASI</name>
<keyword evidence="8" id="KW-0519">Myristate</keyword>
<evidence type="ECO:0000256" key="17">
    <source>
        <dbReference type="PROSITE-ProRule" id="PRU00175"/>
    </source>
</evidence>
<keyword evidence="14" id="KW-0472">Membrane</keyword>
<evidence type="ECO:0000256" key="18">
    <source>
        <dbReference type="SAM" id="MobiDB-lite"/>
    </source>
</evidence>
<feature type="domain" description="FYVE-type" evidence="20">
    <location>
        <begin position="103"/>
        <end position="177"/>
    </location>
</feature>
<dbReference type="GO" id="GO:0016020">
    <property type="term" value="C:membrane"/>
    <property type="evidence" value="ECO:0007669"/>
    <property type="project" value="UniProtKB-SubCell"/>
</dbReference>
<evidence type="ECO:0000256" key="12">
    <source>
        <dbReference type="ARBA" id="ARBA00022786"/>
    </source>
</evidence>
<evidence type="ECO:0000256" key="14">
    <source>
        <dbReference type="ARBA" id="ARBA00023136"/>
    </source>
</evidence>
<dbReference type="PANTHER" id="PTHR46661:SF4">
    <property type="entry name" value="RING-TYPE DOMAIN-CONTAINING PROTEIN"/>
    <property type="match status" value="1"/>
</dbReference>
<evidence type="ECO:0000256" key="7">
    <source>
        <dbReference type="ARBA" id="ARBA00022679"/>
    </source>
</evidence>
<keyword evidence="22" id="KW-1185">Reference proteome</keyword>
<evidence type="ECO:0000256" key="5">
    <source>
        <dbReference type="ARBA" id="ARBA00004906"/>
    </source>
</evidence>
<dbReference type="GO" id="GO:0070936">
    <property type="term" value="P:protein K48-linked ubiquitination"/>
    <property type="evidence" value="ECO:0007669"/>
    <property type="project" value="TreeGrafter"/>
</dbReference>
<keyword evidence="15" id="KW-0458">Lysosome</keyword>
<dbReference type="InterPro" id="IPR013083">
    <property type="entry name" value="Znf_RING/FYVE/PHD"/>
</dbReference>
<comment type="subcellular location">
    <subcellularLocation>
        <location evidence="3">Endosome</location>
    </subcellularLocation>
    <subcellularLocation>
        <location evidence="4">Lysosome</location>
    </subcellularLocation>
    <subcellularLocation>
        <location evidence="2">Membrane</location>
        <topology evidence="2">Peripheral membrane protein</topology>
    </subcellularLocation>
</comment>
<organism evidence="21 22">
    <name type="scientific">Malassezia obtusa</name>
    <dbReference type="NCBI Taxonomy" id="76774"/>
    <lineage>
        <taxon>Eukaryota</taxon>
        <taxon>Fungi</taxon>
        <taxon>Dikarya</taxon>
        <taxon>Basidiomycota</taxon>
        <taxon>Ustilaginomycotina</taxon>
        <taxon>Malasseziomycetes</taxon>
        <taxon>Malasseziales</taxon>
        <taxon>Malasseziaceae</taxon>
        <taxon>Malassezia</taxon>
    </lineage>
</organism>
<dbReference type="EMBL" id="CP119934">
    <property type="protein sequence ID" value="WFD01875.1"/>
    <property type="molecule type" value="Genomic_DNA"/>
</dbReference>
<evidence type="ECO:0000256" key="15">
    <source>
        <dbReference type="ARBA" id="ARBA00023228"/>
    </source>
</evidence>
<dbReference type="InterPro" id="IPR011011">
    <property type="entry name" value="Znf_FYVE_PHD"/>
</dbReference>
<evidence type="ECO:0000256" key="13">
    <source>
        <dbReference type="ARBA" id="ARBA00022833"/>
    </source>
</evidence>
<comment type="catalytic activity">
    <reaction evidence="1">
        <text>S-ubiquitinyl-[E2 ubiquitin-conjugating enzyme]-L-cysteine + [acceptor protein]-L-lysine = [E2 ubiquitin-conjugating enzyme]-L-cysteine + N(6)-ubiquitinyl-[acceptor protein]-L-lysine.</text>
        <dbReference type="EC" id="2.3.2.27"/>
    </reaction>
</comment>
<evidence type="ECO:0000313" key="21">
    <source>
        <dbReference type="EMBL" id="WFD01875.1"/>
    </source>
</evidence>
<evidence type="ECO:0000256" key="4">
    <source>
        <dbReference type="ARBA" id="ARBA00004371"/>
    </source>
</evidence>
<dbReference type="SUPFAM" id="SSF57903">
    <property type="entry name" value="FYVE/PHD zinc finger"/>
    <property type="match status" value="1"/>
</dbReference>
<keyword evidence="11 17" id="KW-0863">Zinc-finger</keyword>
<gene>
    <name evidence="21" type="ORF">MOBT1_000555</name>
</gene>
<evidence type="ECO:0000256" key="16">
    <source>
        <dbReference type="ARBA" id="ARBA00023288"/>
    </source>
</evidence>
<protein>
    <recommendedName>
        <fullName evidence="6">RING-type E3 ubiquitin transferase</fullName>
        <ecNumber evidence="6">2.3.2.27</ecNumber>
    </recommendedName>
</protein>
<keyword evidence="16" id="KW-0449">Lipoprotein</keyword>
<keyword evidence="13" id="KW-0862">Zinc</keyword>
<dbReference type="InterPro" id="IPR000306">
    <property type="entry name" value="Znf_FYVE"/>
</dbReference>
<dbReference type="InterPro" id="IPR001841">
    <property type="entry name" value="Znf_RING"/>
</dbReference>
<dbReference type="PROSITE" id="PS50089">
    <property type="entry name" value="ZF_RING_2"/>
    <property type="match status" value="1"/>
</dbReference>
<dbReference type="Pfam" id="PF13639">
    <property type="entry name" value="zf-RING_2"/>
    <property type="match status" value="1"/>
</dbReference>
<keyword evidence="9" id="KW-0479">Metal-binding</keyword>
<evidence type="ECO:0000256" key="11">
    <source>
        <dbReference type="ARBA" id="ARBA00022771"/>
    </source>
</evidence>
<dbReference type="GO" id="GO:0061630">
    <property type="term" value="F:ubiquitin protein ligase activity"/>
    <property type="evidence" value="ECO:0007669"/>
    <property type="project" value="UniProtKB-EC"/>
</dbReference>
<reference evidence="21" key="1">
    <citation type="submission" date="2023-03" db="EMBL/GenBank/DDBJ databases">
        <title>Mating type loci evolution in Malassezia.</title>
        <authorList>
            <person name="Coelho M.A."/>
        </authorList>
    </citation>
    <scope>NUCLEOTIDE SEQUENCE</scope>
    <source>
        <strain evidence="21">CBS 7876</strain>
    </source>
</reference>
<dbReference type="AlphaFoldDB" id="A0AAF0DYE8"/>
<dbReference type="CDD" id="cd16489">
    <property type="entry name" value="mRING-CH-C4HC2H_ZNRF"/>
    <property type="match status" value="1"/>
</dbReference>
<evidence type="ECO:0000256" key="8">
    <source>
        <dbReference type="ARBA" id="ARBA00022707"/>
    </source>
</evidence>
<sequence length="320" mass="34174">MSRAADADAVRETRTDAAADAAHGAASDGAAGDESGGVPPAATESSLRARIVSALSFLAQDVTGGSESEGDGVDTPLEDASSASSESRAAERAARSVGRWEDDQDVAACHKCARRFTFFLRKHHCRRCGRIFCDACTSQRAHLRVDDLVIDPAVPEMLGIERVGPSRVCDWCVAAHDLIPEERAPPGDSSLLHHVVSFVGRARAPEPESGEESGESSVLEECPVCDRALRTLPSAEAREAHVMHCLEHGAPADVVPRTRYVASRLAPDSVLLGSECIICMEEFLVNDAVARLNCLCCFHRACIDAWLRKSHGCPTHAPAT</sequence>
<accession>A0AAF0DYE8</accession>
<proteinExistence type="predicted"/>
<dbReference type="Proteomes" id="UP001214603">
    <property type="component" value="Chromosome 1"/>
</dbReference>
<dbReference type="InterPro" id="IPR051878">
    <property type="entry name" value="ZNRF_ubiq-protein_ligase"/>
</dbReference>